<evidence type="ECO:0000256" key="5">
    <source>
        <dbReference type="ARBA" id="ARBA00022840"/>
    </source>
</evidence>
<reference evidence="15 16" key="1">
    <citation type="journal article" date="2016" name="Nat. Commun.">
        <title>Thousands of microbial genomes shed light on interconnected biogeochemical processes in an aquifer system.</title>
        <authorList>
            <person name="Anantharaman K."/>
            <person name="Brown C.T."/>
            <person name="Hug L.A."/>
            <person name="Sharon I."/>
            <person name="Castelle C.J."/>
            <person name="Probst A.J."/>
            <person name="Thomas B.C."/>
            <person name="Singh A."/>
            <person name="Wilkins M.J."/>
            <person name="Karaoz U."/>
            <person name="Brodie E.L."/>
            <person name="Williams K.H."/>
            <person name="Hubbard S.S."/>
            <person name="Banfield J.F."/>
        </authorList>
    </citation>
    <scope>NUCLEOTIDE SEQUENCE [LARGE SCALE GENOMIC DNA]</scope>
</reference>
<dbReference type="Gene3D" id="3.40.50.620">
    <property type="entry name" value="HUPs"/>
    <property type="match status" value="2"/>
</dbReference>
<feature type="short sequence motif" description="'KMSKS' region" evidence="10">
    <location>
        <begin position="823"/>
        <end position="827"/>
    </location>
</feature>
<feature type="short sequence motif" description="'HIGH' region" evidence="10">
    <location>
        <begin position="49"/>
        <end position="59"/>
    </location>
</feature>
<keyword evidence="6 10" id="KW-0648">Protein biosynthesis</keyword>
<dbReference type="InterPro" id="IPR013078">
    <property type="entry name" value="His_Pase_superF_clade-1"/>
</dbReference>
<dbReference type="Proteomes" id="UP000179115">
    <property type="component" value="Unassembled WGS sequence"/>
</dbReference>
<dbReference type="EC" id="6.1.1.5" evidence="10"/>
<feature type="binding site" evidence="10">
    <location>
        <position position="826"/>
    </location>
    <ligand>
        <name>ATP</name>
        <dbReference type="ChEBI" id="CHEBI:30616"/>
    </ligand>
</feature>
<comment type="domain">
    <text evidence="10">IleRS has two distinct active sites: one for aminoacylation and one for editing. The misactivated valine is translocated from the active site to the editing site, which sterically excludes the correctly activated isoleucine. The single editing site contains two valyl binding pockets, one specific for each substrate (Val-AMP or Val-tRNA(Ile)).</text>
</comment>
<comment type="cofactor">
    <cofactor evidence="10">
        <name>Zn(2+)</name>
        <dbReference type="ChEBI" id="CHEBI:29105"/>
    </cofactor>
</comment>
<evidence type="ECO:0000256" key="8">
    <source>
        <dbReference type="ARBA" id="ARBA00025217"/>
    </source>
</evidence>
<feature type="binding site" evidence="12">
    <location>
        <begin position="519"/>
        <end position="526"/>
    </location>
    <ligand>
        <name>substrate</name>
    </ligand>
</feature>
<dbReference type="STRING" id="1798508.A3A35_00315"/>
<keyword evidence="3 10" id="KW-0436">Ligase</keyword>
<comment type="subunit">
    <text evidence="10">Monomer.</text>
</comment>
<evidence type="ECO:0000256" key="6">
    <source>
        <dbReference type="ARBA" id="ARBA00022917"/>
    </source>
</evidence>
<dbReference type="SUPFAM" id="SSF53254">
    <property type="entry name" value="Phosphoglycerate mutase-like"/>
    <property type="match status" value="1"/>
</dbReference>
<keyword evidence="7 10" id="KW-0030">Aminoacyl-tRNA synthetase</keyword>
<evidence type="ECO:0000256" key="12">
    <source>
        <dbReference type="PIRSR" id="PIRSR613078-2"/>
    </source>
</evidence>
<dbReference type="InterPro" id="IPR029033">
    <property type="entry name" value="His_PPase_superfam"/>
</dbReference>
<gene>
    <name evidence="10" type="primary">ileS</name>
    <name evidence="15" type="ORF">A3A35_00315</name>
</gene>
<evidence type="ECO:0000313" key="15">
    <source>
        <dbReference type="EMBL" id="OGG71606.1"/>
    </source>
</evidence>
<dbReference type="CDD" id="cd07961">
    <property type="entry name" value="Anticodon_Ia_Ile_ABEc"/>
    <property type="match status" value="1"/>
</dbReference>
<dbReference type="Gene3D" id="1.10.730.10">
    <property type="entry name" value="Isoleucyl-tRNA Synthetase, Domain 1"/>
    <property type="match status" value="1"/>
</dbReference>
<evidence type="ECO:0000256" key="2">
    <source>
        <dbReference type="ARBA" id="ARBA00022490"/>
    </source>
</evidence>
<evidence type="ECO:0000259" key="14">
    <source>
        <dbReference type="Pfam" id="PF08264"/>
    </source>
</evidence>
<protein>
    <recommendedName>
        <fullName evidence="10">Isoleucine--tRNA ligase</fullName>
        <ecNumber evidence="10">6.1.1.5</ecNumber>
    </recommendedName>
    <alternativeName>
        <fullName evidence="10">Isoleucyl-tRNA synthetase</fullName>
        <shortName evidence="10">IleRS</shortName>
    </alternativeName>
</protein>
<dbReference type="InterPro" id="IPR023586">
    <property type="entry name" value="Ile-tRNA-ligase_type2"/>
</dbReference>
<accession>A0A1F6ED92</accession>
<dbReference type="GO" id="GO:0008270">
    <property type="term" value="F:zinc ion binding"/>
    <property type="evidence" value="ECO:0007669"/>
    <property type="project" value="UniProtKB-UniRule"/>
</dbReference>
<dbReference type="EMBL" id="MFLV01000011">
    <property type="protein sequence ID" value="OGG71606.1"/>
    <property type="molecule type" value="Genomic_DNA"/>
</dbReference>
<evidence type="ECO:0000313" key="16">
    <source>
        <dbReference type="Proteomes" id="UP000179115"/>
    </source>
</evidence>
<feature type="domain" description="Aminoacyl-tRNA synthetase class Ia" evidence="13">
    <location>
        <begin position="19"/>
        <end position="511"/>
    </location>
</feature>
<feature type="domain" description="Aminoacyl-tRNA synthetase class Ia" evidence="13">
    <location>
        <begin position="707"/>
        <end position="860"/>
    </location>
</feature>
<sequence>MDMEKQKEKSERARREEAVLEFWNKNNIFQKSEGKKASLGEFIFYDGPPFATGLPHYGHILAGTIKDAIPRYKTMRGFRVRRRWGWDCHGLPLENQIEEELNIKTKKDIEILGVGRFNKAARERVLRYVADWKRIVPRMGRFVDMERDYKTMDTSYTESVWWAFKTLFDRKLIYEGFKAMQLCPRCGTTLSNFEVSQGYKDVTDLAITVKFELLDPIGTGGAGDAQVSASDGAGPRTYLLAWTTTPWTLPGNMALAVAAGASYVLVQIGDERFILARDRLRTLEGVYTIVTEFLGSELAGKRYRPVFDYFVNESFVNKENAWKIYTADFVTMAEGTGIVHIAPAFGEDDLALAQANAIPIIHHVGMDGAMKPFVHELAGMQAKPKDDPTRIDVEVLKLLAQKNFLFKKEKIIHSYPHCWRCETPLLNYAASSWFVKVTDFRDKLVAENEKILWVPEGVKEGRFGNWLRNARDWAISRSRFWGAPIPVWRGKNGSVVAIGSIAELKERVRKSGNRYLVMRHGEAESNTKDILSALADTPHSLTEKGREQVRAAAEKLKKEKVDLVFVSPFVRTRQTAEIVMQVLQLHDNAIKLDARLQEWNTGEWNGRPIERFKEEFPKTIIRFEKTPKGGENYAEVKKRVGAFIYDIESQYEGKSILIVTHEAPALLLFAAAQGLDPEQSIAMQGGRSSIQQAEVRNLDFTAFPHNEEYELDLHRPYIDELPLFDEEGQPLKRVSDVFDCWFESGSMPFASNHYPFEHTDVFEPKRGILRPARGFPADFISESMDQTRGWFYSLLVLSVALFGRAPYRSVITNGLILGEDGRKMSKRLKNYPDPLELVASYGADALRYYLLSSPVIRGEELVFSEKHVDEISKKLIGRLDNVRAFYALYAPASEASLRDDSPHILDRWILARLRELSADITEAMESYELDKATRPIALFIDDLSTWYVRRSRERFKSNDSSEKHLALGTTRFVLRELSKLLAPFMPFFAEELFIAVKETRDPESVHLASWPTFQKGSGDAKAVEHMAAARTVVSKALEARARASLKIRQPLSRLFLKKVLPDPALLPLILDEVNVKEVGVDETIAEDVMLVTDITSGLREEGVARGFIRFVQELRKKHNLHPSDPINLVVQADQEGKELLERFSETIRQTVHASAISFGEAAEAVVEVDGHSFSISIVRSP</sequence>
<feature type="binding site" evidence="12">
    <location>
        <position position="571"/>
    </location>
    <ligand>
        <name>substrate</name>
    </ligand>
</feature>
<evidence type="ECO:0000256" key="3">
    <source>
        <dbReference type="ARBA" id="ARBA00022598"/>
    </source>
</evidence>
<dbReference type="InterPro" id="IPR014729">
    <property type="entry name" value="Rossmann-like_a/b/a_fold"/>
</dbReference>
<dbReference type="GO" id="GO:0006428">
    <property type="term" value="P:isoleucyl-tRNA aminoacylation"/>
    <property type="evidence" value="ECO:0007669"/>
    <property type="project" value="UniProtKB-UniRule"/>
</dbReference>
<dbReference type="SMART" id="SM00855">
    <property type="entry name" value="PGAM"/>
    <property type="match status" value="1"/>
</dbReference>
<dbReference type="GO" id="GO:0004822">
    <property type="term" value="F:isoleucine-tRNA ligase activity"/>
    <property type="evidence" value="ECO:0007669"/>
    <property type="project" value="UniProtKB-UniRule"/>
</dbReference>
<keyword evidence="5 10" id="KW-0067">ATP-binding</keyword>
<proteinExistence type="inferred from homology"/>
<dbReference type="AlphaFoldDB" id="A0A1F6ED92"/>
<dbReference type="GO" id="GO:0005524">
    <property type="term" value="F:ATP binding"/>
    <property type="evidence" value="ECO:0007669"/>
    <property type="project" value="UniProtKB-UniRule"/>
</dbReference>
<dbReference type="InterPro" id="IPR009080">
    <property type="entry name" value="tRNAsynth_Ia_anticodon-bd"/>
</dbReference>
<dbReference type="CDD" id="cd07067">
    <property type="entry name" value="HP_PGM_like"/>
    <property type="match status" value="1"/>
</dbReference>
<keyword evidence="10" id="KW-0862">Zinc</keyword>
<keyword evidence="10" id="KW-0479">Metal-binding</keyword>
<comment type="caution">
    <text evidence="15">The sequence shown here is derived from an EMBL/GenBank/DDBJ whole genome shotgun (WGS) entry which is preliminary data.</text>
</comment>
<evidence type="ECO:0000256" key="1">
    <source>
        <dbReference type="ARBA" id="ARBA00007078"/>
    </source>
</evidence>
<dbReference type="GO" id="GO:0005737">
    <property type="term" value="C:cytoplasm"/>
    <property type="evidence" value="ECO:0007669"/>
    <property type="project" value="UniProtKB-SubCell"/>
</dbReference>
<dbReference type="InterPro" id="IPR001412">
    <property type="entry name" value="aa-tRNA-synth_I_CS"/>
</dbReference>
<dbReference type="PANTHER" id="PTHR42780:SF1">
    <property type="entry name" value="ISOLEUCINE--TRNA LIGASE, CYTOPLASMIC"/>
    <property type="match status" value="1"/>
</dbReference>
<dbReference type="InterPro" id="IPR033709">
    <property type="entry name" value="Anticodon_Ile_ABEc"/>
</dbReference>
<comment type="catalytic activity">
    <reaction evidence="9 10">
        <text>tRNA(Ile) + L-isoleucine + ATP = L-isoleucyl-tRNA(Ile) + AMP + diphosphate</text>
        <dbReference type="Rhea" id="RHEA:11060"/>
        <dbReference type="Rhea" id="RHEA-COMP:9666"/>
        <dbReference type="Rhea" id="RHEA-COMP:9695"/>
        <dbReference type="ChEBI" id="CHEBI:30616"/>
        <dbReference type="ChEBI" id="CHEBI:33019"/>
        <dbReference type="ChEBI" id="CHEBI:58045"/>
        <dbReference type="ChEBI" id="CHEBI:78442"/>
        <dbReference type="ChEBI" id="CHEBI:78528"/>
        <dbReference type="ChEBI" id="CHEBI:456215"/>
        <dbReference type="EC" id="6.1.1.5"/>
    </reaction>
</comment>
<dbReference type="SUPFAM" id="SSF50677">
    <property type="entry name" value="ValRS/IleRS/LeuRS editing domain"/>
    <property type="match status" value="1"/>
</dbReference>
<dbReference type="Pfam" id="PF19302">
    <property type="entry name" value="DUF5915"/>
    <property type="match status" value="1"/>
</dbReference>
<dbReference type="InterPro" id="IPR002301">
    <property type="entry name" value="Ile-tRNA-ligase"/>
</dbReference>
<evidence type="ECO:0000256" key="10">
    <source>
        <dbReference type="HAMAP-Rule" id="MF_02003"/>
    </source>
</evidence>
<dbReference type="InterPro" id="IPR009008">
    <property type="entry name" value="Val/Leu/Ile-tRNA-synth_edit"/>
</dbReference>
<dbReference type="Pfam" id="PF00300">
    <property type="entry name" value="His_Phos_1"/>
    <property type="match status" value="1"/>
</dbReference>
<dbReference type="Pfam" id="PF08264">
    <property type="entry name" value="Anticodon_1"/>
    <property type="match status" value="1"/>
</dbReference>
<dbReference type="SUPFAM" id="SSF52374">
    <property type="entry name" value="Nucleotidylyl transferase"/>
    <property type="match status" value="1"/>
</dbReference>
<dbReference type="InterPro" id="IPR013155">
    <property type="entry name" value="M/V/L/I-tRNA-synth_anticd-bd"/>
</dbReference>
<dbReference type="GO" id="GO:0000049">
    <property type="term" value="F:tRNA binding"/>
    <property type="evidence" value="ECO:0007669"/>
    <property type="project" value="InterPro"/>
</dbReference>
<dbReference type="Pfam" id="PF00133">
    <property type="entry name" value="tRNA-synt_1"/>
    <property type="match status" value="2"/>
</dbReference>
<feature type="active site" description="Proton donor/acceptor" evidence="11">
    <location>
        <position position="598"/>
    </location>
</feature>
<comment type="subcellular location">
    <subcellularLocation>
        <location evidence="10">Cytoplasm</location>
    </subcellularLocation>
</comment>
<dbReference type="PROSITE" id="PS00178">
    <property type="entry name" value="AA_TRNA_LIGASE_I"/>
    <property type="match status" value="1"/>
</dbReference>
<dbReference type="Gene3D" id="3.40.50.1240">
    <property type="entry name" value="Phosphoglycerate mutase-like"/>
    <property type="match status" value="1"/>
</dbReference>
<evidence type="ECO:0000259" key="13">
    <source>
        <dbReference type="Pfam" id="PF00133"/>
    </source>
</evidence>
<organism evidence="15 16">
    <name type="scientific">Candidatus Kaiserbacteria bacterium RIFCSPLOWO2_01_FULL_51_21</name>
    <dbReference type="NCBI Taxonomy" id="1798508"/>
    <lineage>
        <taxon>Bacteria</taxon>
        <taxon>Candidatus Kaiseribacteriota</taxon>
    </lineage>
</organism>
<dbReference type="HAMAP" id="MF_02003">
    <property type="entry name" value="Ile_tRNA_synth_type2"/>
    <property type="match status" value="1"/>
</dbReference>
<comment type="similarity">
    <text evidence="1 10">Belongs to the class-I aminoacyl-tRNA synthetase family. IleS type 2 subfamily.</text>
</comment>
<dbReference type="Gene3D" id="3.90.740.10">
    <property type="entry name" value="Valyl/Leucyl/Isoleucyl-tRNA synthetase, editing domain"/>
    <property type="match status" value="1"/>
</dbReference>
<keyword evidence="4 10" id="KW-0547">Nucleotide-binding</keyword>
<name>A0A1F6ED92_9BACT</name>
<keyword evidence="2 10" id="KW-0963">Cytoplasm</keyword>
<dbReference type="GO" id="GO:0002161">
    <property type="term" value="F:aminoacyl-tRNA deacylase activity"/>
    <property type="evidence" value="ECO:0007669"/>
    <property type="project" value="InterPro"/>
</dbReference>
<comment type="function">
    <text evidence="8 10">Catalyzes the attachment of isoleucine to tRNA(Ile). As IleRS can inadvertently accommodate and process structurally similar amino acids such as valine, to avoid such errors it has two additional distinct tRNA(Ile)-dependent editing activities. One activity is designated as 'pretransfer' editing and involves the hydrolysis of activated Val-AMP. The other activity is designated 'posttransfer' editing and involves deacylation of mischarged Val-tRNA(Ile).</text>
</comment>
<feature type="domain" description="Methionyl/Valyl/Leucyl/Isoleucyl-tRNA synthetase anticodon-binding" evidence="14">
    <location>
        <begin position="906"/>
        <end position="1052"/>
    </location>
</feature>
<dbReference type="PRINTS" id="PR00984">
    <property type="entry name" value="TRNASYNTHILE"/>
</dbReference>
<evidence type="ECO:0000256" key="9">
    <source>
        <dbReference type="ARBA" id="ARBA00048359"/>
    </source>
</evidence>
<dbReference type="PANTHER" id="PTHR42780">
    <property type="entry name" value="SOLEUCYL-TRNA SYNTHETASE"/>
    <property type="match status" value="1"/>
</dbReference>
<feature type="active site" description="Tele-phosphohistidine intermediate" evidence="11">
    <location>
        <position position="520"/>
    </location>
</feature>
<dbReference type="InterPro" id="IPR002300">
    <property type="entry name" value="aa-tRNA-synth_Ia"/>
</dbReference>
<dbReference type="InterPro" id="IPR001345">
    <property type="entry name" value="PG/BPGM_mutase_AS"/>
</dbReference>
<dbReference type="PROSITE" id="PS00175">
    <property type="entry name" value="PG_MUTASE"/>
    <property type="match status" value="1"/>
</dbReference>
<evidence type="ECO:0000256" key="7">
    <source>
        <dbReference type="ARBA" id="ARBA00023146"/>
    </source>
</evidence>
<evidence type="ECO:0000256" key="4">
    <source>
        <dbReference type="ARBA" id="ARBA00022741"/>
    </source>
</evidence>
<dbReference type="SUPFAM" id="SSF47323">
    <property type="entry name" value="Anticodon-binding domain of a subclass of class I aminoacyl-tRNA synthetases"/>
    <property type="match status" value="2"/>
</dbReference>
<evidence type="ECO:0000256" key="11">
    <source>
        <dbReference type="PIRSR" id="PIRSR613078-1"/>
    </source>
</evidence>